<dbReference type="Proteomes" id="UP001062846">
    <property type="component" value="Chromosome 12"/>
</dbReference>
<keyword evidence="2" id="KW-1185">Reference proteome</keyword>
<protein>
    <submittedName>
        <fullName evidence="1">Uncharacterized protein</fullName>
    </submittedName>
</protein>
<organism evidence="1 2">
    <name type="scientific">Rhododendron molle</name>
    <name type="common">Chinese azalea</name>
    <name type="synonym">Azalea mollis</name>
    <dbReference type="NCBI Taxonomy" id="49168"/>
    <lineage>
        <taxon>Eukaryota</taxon>
        <taxon>Viridiplantae</taxon>
        <taxon>Streptophyta</taxon>
        <taxon>Embryophyta</taxon>
        <taxon>Tracheophyta</taxon>
        <taxon>Spermatophyta</taxon>
        <taxon>Magnoliopsida</taxon>
        <taxon>eudicotyledons</taxon>
        <taxon>Gunneridae</taxon>
        <taxon>Pentapetalae</taxon>
        <taxon>asterids</taxon>
        <taxon>Ericales</taxon>
        <taxon>Ericaceae</taxon>
        <taxon>Ericoideae</taxon>
        <taxon>Rhodoreae</taxon>
        <taxon>Rhododendron</taxon>
    </lineage>
</organism>
<reference evidence="1" key="1">
    <citation type="submission" date="2022-02" db="EMBL/GenBank/DDBJ databases">
        <title>Plant Genome Project.</title>
        <authorList>
            <person name="Zhang R.-G."/>
        </authorList>
    </citation>
    <scope>NUCLEOTIDE SEQUENCE</scope>
    <source>
        <strain evidence="1">AT1</strain>
    </source>
</reference>
<proteinExistence type="predicted"/>
<sequence>MFREPVDGESVTPSSATKMRKMYSLLFGAVAEHQKIAPFVQKMIPNGCSVVIPNISPKAFNSKSHFSGAYGGIPLLPSCVSYRSIRSSWKSFQGLTLQSSIDLGTLYPQILEGLRGLPQASLNLSQISISAACGVCLMRFVEIMAPVFSRDTWRCVWHMIPVQNIIFREYSSPAVSPPLVSGNDCGFSCSTIPTVGRWKLQPFLAPPRSSIEMPWSICYPASKGKQVDMKVRRIAVKLGWVPLQPLPESLQLHLQELYELHYQMITFGKSPSCSAAAPILIPHDEQVFSPKWQNVQILVSLYLIDQFYREGFRFCKISWFQFLPHESDLNPLPDNSCRRKDFSVHGWIHLLGLGIPEGVHNPDEKIKLWLFLPGRYASVIEFAQAAVSRLRACVDGNTALIGSIQLFKLHSALFNKYLGKKLYWFCGGSCCMAPGDSEEVASALSQALRNRIERALNGLSYMRFGDAFSKYQPLSPSEELFRRGQPVVEFIFAATEEAIFVHVLMSAKHIRELSSCDMEKIQNDASNYSGDRLPGLLRDVSQVSGSHLNGQSCYVEVTLGFPSTGDNDTRNSNLKKSLLKHQDTESSAVASGVQKGLHDQFSVSERTFIYPVEAVIVPVLQTSFARSCLKSVGERDSADGSWTKANIIRSEQDYHSSSNSISCSISSISGTSSDSDCQMAAGVGELDADADSLTSR</sequence>
<evidence type="ECO:0000313" key="2">
    <source>
        <dbReference type="Proteomes" id="UP001062846"/>
    </source>
</evidence>
<comment type="caution">
    <text evidence="1">The sequence shown here is derived from an EMBL/GenBank/DDBJ whole genome shotgun (WGS) entry which is preliminary data.</text>
</comment>
<dbReference type="EMBL" id="CM046399">
    <property type="protein sequence ID" value="KAI8528295.1"/>
    <property type="molecule type" value="Genomic_DNA"/>
</dbReference>
<evidence type="ECO:0000313" key="1">
    <source>
        <dbReference type="EMBL" id="KAI8528295.1"/>
    </source>
</evidence>
<gene>
    <name evidence="1" type="ORF">RHMOL_Rhmol12G0139000</name>
</gene>
<accession>A0ACC0LHU7</accession>
<name>A0ACC0LHU7_RHOML</name>